<name>A0ABQ9WH71_SAGOE</name>
<accession>A0ABQ9WH71</accession>
<gene>
    <name evidence="2" type="ORF">P7K49_002378</name>
</gene>
<comment type="caution">
    <text evidence="2">The sequence shown here is derived from an EMBL/GenBank/DDBJ whole genome shotgun (WGS) entry which is preliminary data.</text>
</comment>
<feature type="compositionally biased region" description="Polar residues" evidence="1">
    <location>
        <begin position="78"/>
        <end position="93"/>
    </location>
</feature>
<dbReference type="EMBL" id="JASSZA010000001">
    <property type="protein sequence ID" value="KAK2120992.1"/>
    <property type="molecule type" value="Genomic_DNA"/>
</dbReference>
<dbReference type="Proteomes" id="UP001266305">
    <property type="component" value="Unassembled WGS sequence"/>
</dbReference>
<keyword evidence="3" id="KW-1185">Reference proteome</keyword>
<feature type="region of interest" description="Disordered" evidence="1">
    <location>
        <begin position="78"/>
        <end position="174"/>
    </location>
</feature>
<proteinExistence type="predicted"/>
<evidence type="ECO:0000256" key="1">
    <source>
        <dbReference type="SAM" id="MobiDB-lite"/>
    </source>
</evidence>
<protein>
    <submittedName>
        <fullName evidence="2">Uncharacterized protein</fullName>
    </submittedName>
</protein>
<feature type="compositionally biased region" description="Low complexity" evidence="1">
    <location>
        <begin position="134"/>
        <end position="148"/>
    </location>
</feature>
<evidence type="ECO:0000313" key="3">
    <source>
        <dbReference type="Proteomes" id="UP001266305"/>
    </source>
</evidence>
<evidence type="ECO:0000313" key="2">
    <source>
        <dbReference type="EMBL" id="KAK2120992.1"/>
    </source>
</evidence>
<organism evidence="2 3">
    <name type="scientific">Saguinus oedipus</name>
    <name type="common">Cotton-top tamarin</name>
    <name type="synonym">Oedipomidas oedipus</name>
    <dbReference type="NCBI Taxonomy" id="9490"/>
    <lineage>
        <taxon>Eukaryota</taxon>
        <taxon>Metazoa</taxon>
        <taxon>Chordata</taxon>
        <taxon>Craniata</taxon>
        <taxon>Vertebrata</taxon>
        <taxon>Euteleostomi</taxon>
        <taxon>Mammalia</taxon>
        <taxon>Eutheria</taxon>
        <taxon>Euarchontoglires</taxon>
        <taxon>Primates</taxon>
        <taxon>Haplorrhini</taxon>
        <taxon>Platyrrhini</taxon>
        <taxon>Cebidae</taxon>
        <taxon>Callitrichinae</taxon>
        <taxon>Saguinus</taxon>
    </lineage>
</organism>
<sequence length="174" mass="18748">MSVGRTPRWGVLKCESLATDTPGEFVKLKKTQSPRTRRLCGGCLCPSLHVVSQSMKHRLASRQAQQALSVALLSHNVPSSSTLPENVQARTPSQEPPAERDCPPKPLFASALEKPPMSPASVASLPFSPASPTPSLSPVDDSSFSSFSGLPMQEQQEQDSYRHTLITWAPGVSK</sequence>
<reference evidence="2 3" key="1">
    <citation type="submission" date="2023-05" db="EMBL/GenBank/DDBJ databases">
        <title>B98-5 Cell Line De Novo Hybrid Assembly: An Optical Mapping Approach.</title>
        <authorList>
            <person name="Kananen K."/>
            <person name="Auerbach J.A."/>
            <person name="Kautto E."/>
            <person name="Blachly J.S."/>
        </authorList>
    </citation>
    <scope>NUCLEOTIDE SEQUENCE [LARGE SCALE GENOMIC DNA]</scope>
    <source>
        <strain evidence="2">B95-8</strain>
        <tissue evidence="2">Cell line</tissue>
    </source>
</reference>